<dbReference type="AlphaFoldDB" id="A0A9D2NSN3"/>
<evidence type="ECO:0000313" key="2">
    <source>
        <dbReference type="EMBL" id="HJC37192.1"/>
    </source>
</evidence>
<organism evidence="2 3">
    <name type="scientific">Candidatus Merdibacter merdavium</name>
    <dbReference type="NCBI Taxonomy" id="2838692"/>
    <lineage>
        <taxon>Bacteria</taxon>
        <taxon>Bacillati</taxon>
        <taxon>Bacillota</taxon>
        <taxon>Erysipelotrichia</taxon>
        <taxon>Erysipelotrichales</taxon>
        <taxon>Erysipelotrichaceae</taxon>
        <taxon>Merdibacter</taxon>
    </lineage>
</organism>
<dbReference type="Proteomes" id="UP000823896">
    <property type="component" value="Unassembled WGS sequence"/>
</dbReference>
<gene>
    <name evidence="2" type="ORF">H9702_08720</name>
</gene>
<keyword evidence="1" id="KW-0175">Coiled coil</keyword>
<name>A0A9D2NSN3_9FIRM</name>
<proteinExistence type="predicted"/>
<feature type="coiled-coil region" evidence="1">
    <location>
        <begin position="19"/>
        <end position="91"/>
    </location>
</feature>
<evidence type="ECO:0000313" key="3">
    <source>
        <dbReference type="Proteomes" id="UP000823896"/>
    </source>
</evidence>
<sequence>MEKMIRDIVDADREARLRLLEKQKEKDNIQSLIREERESIKAKYLQDAKERVRKKREELQAQLTRQEEIENKRYENTAAQLQQQFDGSREEWVRKLVTHCLDAD</sequence>
<evidence type="ECO:0000256" key="1">
    <source>
        <dbReference type="SAM" id="Coils"/>
    </source>
</evidence>
<comment type="caution">
    <text evidence="2">The sequence shown here is derived from an EMBL/GenBank/DDBJ whole genome shotgun (WGS) entry which is preliminary data.</text>
</comment>
<protein>
    <submittedName>
        <fullName evidence="2">Stress protein</fullName>
    </submittedName>
</protein>
<reference evidence="2" key="2">
    <citation type="submission" date="2021-04" db="EMBL/GenBank/DDBJ databases">
        <authorList>
            <person name="Gilroy R."/>
        </authorList>
    </citation>
    <scope>NUCLEOTIDE SEQUENCE</scope>
    <source>
        <strain evidence="2">CHK187-11901</strain>
    </source>
</reference>
<accession>A0A9D2NSN3</accession>
<dbReference type="EMBL" id="DWWM01000056">
    <property type="protein sequence ID" value="HJC37192.1"/>
    <property type="molecule type" value="Genomic_DNA"/>
</dbReference>
<reference evidence="2" key="1">
    <citation type="journal article" date="2021" name="PeerJ">
        <title>Extensive microbial diversity within the chicken gut microbiome revealed by metagenomics and culture.</title>
        <authorList>
            <person name="Gilroy R."/>
            <person name="Ravi A."/>
            <person name="Getino M."/>
            <person name="Pursley I."/>
            <person name="Horton D.L."/>
            <person name="Alikhan N.F."/>
            <person name="Baker D."/>
            <person name="Gharbi K."/>
            <person name="Hall N."/>
            <person name="Watson M."/>
            <person name="Adriaenssens E.M."/>
            <person name="Foster-Nyarko E."/>
            <person name="Jarju S."/>
            <person name="Secka A."/>
            <person name="Antonio M."/>
            <person name="Oren A."/>
            <person name="Chaudhuri R.R."/>
            <person name="La Ragione R."/>
            <person name="Hildebrand F."/>
            <person name="Pallen M.J."/>
        </authorList>
    </citation>
    <scope>NUCLEOTIDE SEQUENCE</scope>
    <source>
        <strain evidence="2">CHK187-11901</strain>
    </source>
</reference>